<dbReference type="PANTHER" id="PTHR34494:SF1">
    <property type="entry name" value="PROTEIN CBG25024"/>
    <property type="match status" value="1"/>
</dbReference>
<dbReference type="OrthoDB" id="6162903at2759"/>
<dbReference type="Proteomes" id="UP000504629">
    <property type="component" value="Unplaced"/>
</dbReference>
<accession>A0A6J2J7C1</accession>
<dbReference type="RefSeq" id="XP_028025290.1">
    <property type="nucleotide sequence ID" value="XM_028169489.1"/>
</dbReference>
<gene>
    <name evidence="3" type="primary">LOC114239336</name>
</gene>
<feature type="compositionally biased region" description="Basic and acidic residues" evidence="1">
    <location>
        <begin position="207"/>
        <end position="239"/>
    </location>
</feature>
<protein>
    <submittedName>
        <fullName evidence="3">Uncharacterized protein LOC114239336</fullName>
    </submittedName>
</protein>
<dbReference type="AlphaFoldDB" id="A0A6J2J7C1"/>
<reference evidence="3" key="1">
    <citation type="submission" date="2025-08" db="UniProtKB">
        <authorList>
            <consortium name="RefSeq"/>
        </authorList>
    </citation>
    <scope>IDENTIFICATION</scope>
    <source>
        <tissue evidence="3">Silk gland</tissue>
    </source>
</reference>
<feature type="compositionally biased region" description="Basic and acidic residues" evidence="1">
    <location>
        <begin position="247"/>
        <end position="256"/>
    </location>
</feature>
<evidence type="ECO:0000313" key="2">
    <source>
        <dbReference type="Proteomes" id="UP000504629"/>
    </source>
</evidence>
<keyword evidence="2" id="KW-1185">Reference proteome</keyword>
<dbReference type="PANTHER" id="PTHR34494">
    <property type="entry name" value="PROTEIN CBG25024"/>
    <property type="match status" value="1"/>
</dbReference>
<organism evidence="2 3">
    <name type="scientific">Bombyx mandarina</name>
    <name type="common">Wild silk moth</name>
    <name type="synonym">Wild silkworm</name>
    <dbReference type="NCBI Taxonomy" id="7092"/>
    <lineage>
        <taxon>Eukaryota</taxon>
        <taxon>Metazoa</taxon>
        <taxon>Ecdysozoa</taxon>
        <taxon>Arthropoda</taxon>
        <taxon>Hexapoda</taxon>
        <taxon>Insecta</taxon>
        <taxon>Pterygota</taxon>
        <taxon>Neoptera</taxon>
        <taxon>Endopterygota</taxon>
        <taxon>Lepidoptera</taxon>
        <taxon>Glossata</taxon>
        <taxon>Ditrysia</taxon>
        <taxon>Bombycoidea</taxon>
        <taxon>Bombycidae</taxon>
        <taxon>Bombycinae</taxon>
        <taxon>Bombyx</taxon>
    </lineage>
</organism>
<name>A0A6J2J7C1_BOMMA</name>
<proteinExistence type="predicted"/>
<feature type="region of interest" description="Disordered" evidence="1">
    <location>
        <begin position="207"/>
        <end position="261"/>
    </location>
</feature>
<dbReference type="KEGG" id="bman:114239336"/>
<sequence>MNFISNVLDSIPVVGHVKGIVHYAVGDTEGGNNSMYQSTRTSAVLAGGAVGCLAGPAGAALGGVYGGMITDGLVSAAKNEPVGIFESSANIGRDIASGKNPMASVGSVSFKIAMDGIGGFGMGGVSSVASKVPAKAVAKTIEGTVKKAAATIGEEMIEKSVQLTAEEMTKIVAKKVSEKAVKKAVETAAIQTQMLLVSAHVGVNASEKTKAEMRAEEERKQQKQKEEEKKARENRDKKNTGSWQPPRENRNNKESNVDNEESDEEVFEKFMKLLKQLLKLLYGNNSEPFTRIFENLSPGQIAYLVKIIRNLNSTGILQIVLDFTLKLFKLYFSKDISFTNILSMLEFVATYIEDQLYFMTKTKGKPTRQSDADRNERRRNAIRELQNKTDIIQKIADLFRHLQAEIIAETSAPNIISPYFRDIFSAVYHYYKHRRVPVPGHEKLTVKQYFDLIRMVIIKMKESPEYKKMQRARNGTTLTCEMYVVLFGRMFRIIITVRDGEIVLSTAYVVKRMNFNAKEGILYIKFGDGDVQK</sequence>
<evidence type="ECO:0000256" key="1">
    <source>
        <dbReference type="SAM" id="MobiDB-lite"/>
    </source>
</evidence>
<evidence type="ECO:0000313" key="3">
    <source>
        <dbReference type="RefSeq" id="XP_028025290.1"/>
    </source>
</evidence>
<dbReference type="GeneID" id="114239336"/>